<reference evidence="2" key="2">
    <citation type="journal article" date="2022" name="Microbiol. Resour. Announc.">
        <title>Metagenome Sequencing to Explore Phylogenomics of Terrestrial Cyanobacteria.</title>
        <authorList>
            <person name="Ward R.D."/>
            <person name="Stajich J.E."/>
            <person name="Johansen J.R."/>
            <person name="Huntemann M."/>
            <person name="Clum A."/>
            <person name="Foster B."/>
            <person name="Foster B."/>
            <person name="Roux S."/>
            <person name="Palaniappan K."/>
            <person name="Varghese N."/>
            <person name="Mukherjee S."/>
            <person name="Reddy T.B.K."/>
            <person name="Daum C."/>
            <person name="Copeland A."/>
            <person name="Chen I.A."/>
            <person name="Ivanova N.N."/>
            <person name="Kyrpides N.C."/>
            <person name="Shapiro N."/>
            <person name="Eloe-Fadrosh E.A."/>
            <person name="Pietrasiak N."/>
        </authorList>
    </citation>
    <scope>NUCLEOTIDE SEQUENCE</scope>
    <source>
        <strain evidence="2">GSE-TBD4-15B</strain>
    </source>
</reference>
<name>A0A951PAF4_9CYAN</name>
<dbReference type="EMBL" id="JAHHHV010000054">
    <property type="protein sequence ID" value="MBW4465633.1"/>
    <property type="molecule type" value="Genomic_DNA"/>
</dbReference>
<accession>A0A951PAF4</accession>
<evidence type="ECO:0000256" key="1">
    <source>
        <dbReference type="SAM" id="MobiDB-lite"/>
    </source>
</evidence>
<gene>
    <name evidence="2" type="ORF">KME07_09365</name>
</gene>
<feature type="region of interest" description="Disordered" evidence="1">
    <location>
        <begin position="254"/>
        <end position="273"/>
    </location>
</feature>
<reference evidence="2" key="1">
    <citation type="submission" date="2021-05" db="EMBL/GenBank/DDBJ databases">
        <authorList>
            <person name="Pietrasiak N."/>
            <person name="Ward R."/>
            <person name="Stajich J.E."/>
            <person name="Kurbessoian T."/>
        </authorList>
    </citation>
    <scope>NUCLEOTIDE SEQUENCE</scope>
    <source>
        <strain evidence="2">GSE-TBD4-15B</strain>
    </source>
</reference>
<evidence type="ECO:0000313" key="2">
    <source>
        <dbReference type="EMBL" id="MBW4465633.1"/>
    </source>
</evidence>
<organism evidence="2 3">
    <name type="scientific">Pegethrix bostrychoides GSE-TBD4-15B</name>
    <dbReference type="NCBI Taxonomy" id="2839662"/>
    <lineage>
        <taxon>Bacteria</taxon>
        <taxon>Bacillati</taxon>
        <taxon>Cyanobacteriota</taxon>
        <taxon>Cyanophyceae</taxon>
        <taxon>Oculatellales</taxon>
        <taxon>Oculatellaceae</taxon>
        <taxon>Pegethrix</taxon>
    </lineage>
</organism>
<sequence>HPSRDPQAINRITAALEPLGLVSHLTCTSSYSGGFHLYFPLSSPQSSWELAVAVTALLESTGLKLSAGQLELFPDPKPYRVEGTASLFNAHRLPMQAGSYLVNSDFQPVWSSPERFVEQWQLASDQNLLDRLAIKRIIKQVKRCCYQISGKADKFVNDLNAEIEPGWTGKGQTNYLLGRITMRAYIFNHILTNSPPLEGQALISEIVRTAKSLPGYEIWCQHQHEIEHRATEWANCIENSHYFHYGDQKGRYKGKLEPSDLEPAASGLPSWNQQQSDAARERIKLAVAQLLDMGTLPVRPTARFKALVQSGVGGGSLYRHRDLWHPDYFDSHCLDHNQELEHQTSLLDRAGGDNLLLKDSSDLASDSDSIEGNNSNLAPVQDERAAQTVVEPRASLQQIRTESGQQAHSARIQCRPNSGNPILVVEALARFTLMQLPRPDD</sequence>
<protein>
    <submittedName>
        <fullName evidence="2">Uncharacterized protein</fullName>
    </submittedName>
</protein>
<feature type="non-terminal residue" evidence="2">
    <location>
        <position position="1"/>
    </location>
</feature>
<dbReference type="AlphaFoldDB" id="A0A951PAF4"/>
<proteinExistence type="predicted"/>
<dbReference type="Proteomes" id="UP000707356">
    <property type="component" value="Unassembled WGS sequence"/>
</dbReference>
<comment type="caution">
    <text evidence="2">The sequence shown here is derived from an EMBL/GenBank/DDBJ whole genome shotgun (WGS) entry which is preliminary data.</text>
</comment>
<evidence type="ECO:0000313" key="3">
    <source>
        <dbReference type="Proteomes" id="UP000707356"/>
    </source>
</evidence>